<dbReference type="AlphaFoldDB" id="L8H1L3"/>
<evidence type="ECO:0000313" key="2">
    <source>
        <dbReference type="Proteomes" id="UP000011083"/>
    </source>
</evidence>
<accession>L8H1L3</accession>
<dbReference type="STRING" id="1257118.L8H1L3"/>
<dbReference type="KEGG" id="acan:ACA1_237050"/>
<dbReference type="Gene3D" id="3.80.10.10">
    <property type="entry name" value="Ribonuclease Inhibitor"/>
    <property type="match status" value="1"/>
</dbReference>
<dbReference type="InterPro" id="IPR001611">
    <property type="entry name" value="Leu-rich_rpt"/>
</dbReference>
<dbReference type="VEuPathDB" id="AmoebaDB:ACA1_237050"/>
<dbReference type="OrthoDB" id="26095at2759"/>
<dbReference type="Pfam" id="PF02622">
    <property type="entry name" value="DUF179"/>
    <property type="match status" value="1"/>
</dbReference>
<reference evidence="1 2" key="1">
    <citation type="journal article" date="2013" name="Genome Biol.">
        <title>Genome of Acanthamoeba castellanii highlights extensive lateral gene transfer and early evolution of tyrosine kinase signaling.</title>
        <authorList>
            <person name="Clarke M."/>
            <person name="Lohan A.J."/>
            <person name="Liu B."/>
            <person name="Lagkouvardos I."/>
            <person name="Roy S."/>
            <person name="Zafar N."/>
            <person name="Bertelli C."/>
            <person name="Schilde C."/>
            <person name="Kianianmomeni A."/>
            <person name="Burglin T.R."/>
            <person name="Frech C."/>
            <person name="Turcotte B."/>
            <person name="Kopec K.O."/>
            <person name="Synnott J.M."/>
            <person name="Choo C."/>
            <person name="Paponov I."/>
            <person name="Finkler A."/>
            <person name="Soon Heng Tan C."/>
            <person name="Hutchins A.P."/>
            <person name="Weinmeier T."/>
            <person name="Rattei T."/>
            <person name="Chu J.S."/>
            <person name="Gimenez G."/>
            <person name="Irimia M."/>
            <person name="Rigden D.J."/>
            <person name="Fitzpatrick D.A."/>
            <person name="Lorenzo-Morales J."/>
            <person name="Bateman A."/>
            <person name="Chiu C.H."/>
            <person name="Tang P."/>
            <person name="Hegemann P."/>
            <person name="Fromm H."/>
            <person name="Raoult D."/>
            <person name="Greub G."/>
            <person name="Miranda-Saavedra D."/>
            <person name="Chen N."/>
            <person name="Nash P."/>
            <person name="Ginger M.L."/>
            <person name="Horn M."/>
            <person name="Schaap P."/>
            <person name="Caler L."/>
            <person name="Loftus B."/>
        </authorList>
    </citation>
    <scope>NUCLEOTIDE SEQUENCE [LARGE SCALE GENOMIC DNA]</scope>
    <source>
        <strain evidence="1 2">Neff</strain>
    </source>
</reference>
<dbReference type="PANTHER" id="PTHR31984:SF17">
    <property type="entry name" value="TRANSCRIPTIONAL REGULATOR"/>
    <property type="match status" value="1"/>
</dbReference>
<protein>
    <submittedName>
        <fullName evidence="1">Leucine rich repeat domain containing protein</fullName>
    </submittedName>
</protein>
<dbReference type="InterPro" id="IPR032675">
    <property type="entry name" value="LRR_dom_sf"/>
</dbReference>
<dbReference type="RefSeq" id="XP_004341151.1">
    <property type="nucleotide sequence ID" value="XM_004341103.1"/>
</dbReference>
<evidence type="ECO:0000313" key="1">
    <source>
        <dbReference type="EMBL" id="ELR19087.1"/>
    </source>
</evidence>
<keyword evidence="2" id="KW-1185">Reference proteome</keyword>
<organism evidence="1 2">
    <name type="scientific">Acanthamoeba castellanii (strain ATCC 30010 / Neff)</name>
    <dbReference type="NCBI Taxonomy" id="1257118"/>
    <lineage>
        <taxon>Eukaryota</taxon>
        <taxon>Amoebozoa</taxon>
        <taxon>Discosea</taxon>
        <taxon>Longamoebia</taxon>
        <taxon>Centramoebida</taxon>
        <taxon>Acanthamoebidae</taxon>
        <taxon>Acanthamoeba</taxon>
    </lineage>
</organism>
<gene>
    <name evidence="1" type="ORF">ACA1_237050</name>
</gene>
<dbReference type="GeneID" id="14919857"/>
<name>L8H1L3_ACACF</name>
<dbReference type="InterPro" id="IPR003774">
    <property type="entry name" value="AlgH-like"/>
</dbReference>
<dbReference type="PANTHER" id="PTHR31984">
    <property type="entry name" value="TRANSPORTER, PUTATIVE (DUF179)-RELATED"/>
    <property type="match status" value="1"/>
</dbReference>
<dbReference type="Proteomes" id="UP000011083">
    <property type="component" value="Unassembled WGS sequence"/>
</dbReference>
<proteinExistence type="predicted"/>
<dbReference type="SUPFAM" id="SSF52058">
    <property type="entry name" value="L domain-like"/>
    <property type="match status" value="1"/>
</dbReference>
<dbReference type="Pfam" id="PF00560">
    <property type="entry name" value="LRR_1"/>
    <property type="match status" value="1"/>
</dbReference>
<dbReference type="Gene3D" id="3.40.1740.10">
    <property type="entry name" value="VC0467-like"/>
    <property type="match status" value="1"/>
</dbReference>
<sequence>MKSELADYGGSGNATLISIALQRNNLRGSLEAVRFDALGAVLESLDLDRNELEGPVPSSLCHVAALAQLRMSNNHLTGPVPDCFNISKQLIRLPAHSTPNRHCVLFWLVPAPTPSAAAGDALQGLWDEVLGRSGAVCYSPPPPTMASPAALPLAALEWEECTQLGFDALRVLGYVAGVSEHMAELPAKDLRPRVDPRLWEGMSASPRWNVRPGRVLVAHPRTPNESWHHAVVLLLEYSPEQGALGLLINRPESLLKRSGTGTPPSYRSYIGGSTKGWYWLSRFRLPAAQTAPRSTGNVYYGSGNKGPKWEIELENTRAADESAVRFFWGCERWAPRALERQLDQGIWFLADVSTDVLFPRHPLFSHRFTEERNAARRSQFWGRLLELMGGPYAPLSRFAMLTDDAHERLLHRGSVCCGGNDFLFHQHDNDFANDEEEEEDVDDEGQHY</sequence>
<dbReference type="EMBL" id="KB007939">
    <property type="protein sequence ID" value="ELR19087.1"/>
    <property type="molecule type" value="Genomic_DNA"/>
</dbReference>
<dbReference type="SUPFAM" id="SSF143456">
    <property type="entry name" value="VC0467-like"/>
    <property type="match status" value="1"/>
</dbReference>